<feature type="transmembrane region" description="Helical" evidence="1">
    <location>
        <begin position="54"/>
        <end position="74"/>
    </location>
</feature>
<feature type="transmembrane region" description="Helical" evidence="1">
    <location>
        <begin position="1078"/>
        <end position="1099"/>
    </location>
</feature>
<keyword evidence="4" id="KW-1185">Reference proteome</keyword>
<organism evidence="3 4">
    <name type="scientific">Blepharisma stoltei</name>
    <dbReference type="NCBI Taxonomy" id="1481888"/>
    <lineage>
        <taxon>Eukaryota</taxon>
        <taxon>Sar</taxon>
        <taxon>Alveolata</taxon>
        <taxon>Ciliophora</taxon>
        <taxon>Postciliodesmatophora</taxon>
        <taxon>Heterotrichea</taxon>
        <taxon>Heterotrichida</taxon>
        <taxon>Blepharismidae</taxon>
        <taxon>Blepharisma</taxon>
    </lineage>
</organism>
<dbReference type="Proteomes" id="UP001162131">
    <property type="component" value="Unassembled WGS sequence"/>
</dbReference>
<keyword evidence="1" id="KW-1133">Transmembrane helix</keyword>
<protein>
    <recommendedName>
        <fullName evidence="2">TmcB/TmcC TPR repeats domain-containing protein</fullName>
    </recommendedName>
</protein>
<dbReference type="InterPro" id="IPR052994">
    <property type="entry name" value="Tiny_macrocysts_regulators"/>
</dbReference>
<feature type="transmembrane region" description="Helical" evidence="1">
    <location>
        <begin position="889"/>
        <end position="910"/>
    </location>
</feature>
<feature type="transmembrane region" description="Helical" evidence="1">
    <location>
        <begin position="109"/>
        <end position="130"/>
    </location>
</feature>
<name>A0AAU9JMS5_9CILI</name>
<comment type="caution">
    <text evidence="3">The sequence shown here is derived from an EMBL/GenBank/DDBJ whole genome shotgun (WGS) entry which is preliminary data.</text>
</comment>
<evidence type="ECO:0000256" key="1">
    <source>
        <dbReference type="SAM" id="Phobius"/>
    </source>
</evidence>
<proteinExistence type="predicted"/>
<accession>A0AAU9JMS5</accession>
<dbReference type="PANTHER" id="PTHR31600:SF2">
    <property type="entry name" value="GAMETE ENRICHED GENE 10 PROTEIN-RELATED"/>
    <property type="match status" value="1"/>
</dbReference>
<sequence length="1410" mass="164085">MLLESHDKLFGNTEANNLKQNSAFLRKKRNYCFKILGKIFKSKYSLNCKLRTQIIFESLINWIIALQMISMTWYPNMGVKGWNNYSSFWNFINYFDFNNLSQELGIAEYWFYTNIAVLTACILSVILLFVLNIFDIKLPRLFLYALKKTLVIFVSIFYIPSLVQLTMAFKYSALNYSKIEEFSDNLDSSILDYGVFGAIFSIFLIIFLVSFAFFAELLTVDIRHVFARRSITTRSHSSLDLQLLVFRTSESLVYVLLGKQNIEWYQIFLLFFSALIALEGTSKLPYYNKIENTIKICRYFCIVFWLIIFLIGNAMNNATIIFALNIFVQPPLVLIISRYINTRFNQLQTQPISYENQYDFEKTMRHRLCDKKLADKLQVLNSFSICYKNKKFRKNKLFVIWEVNFCLYILNDERLARIKLTKINTVTSSLEGDIQEWRALKDFKERDNDLADINYLEYLDDLDKIKRQDEEICCTLIDLWSEFSSKFPQYKKIYRLSIRTSQLLTQIKTFYEKLIAKHKHIQIFELYSTFLDNILGEPEQANIINRKKASIKTEINPLIGEDKLLSAYGENNGIILISVNSSNLGAISYINQKAAHILKGSVSDLVGMPFHNFIPFPYCVGHDEYMREFYLNCTSTEIIKRGGLFLQNTVGYLVECKFLIRLTAFSNLAYFLVSLRPRHTSRQICLVSEQGLIYNYTELFPHYIGSRSQNIRNSVISEFVPNLNLQEMNIFDPWITLHRGQEIALIHTIKKFKTTIIHLFVIVHDEKELLLWRNGQDNDQIEYFQNTQLYDEEENSPDTSPENSIIKQIKVKFRRQKDTIISLKSLDDEPETTTNGAFDNTLIDDLKDIEVADDRSASVAQGSSLSNSSTAIANRYIDNLLNKLQFFQWILLFSTLAAIGTSVGILVYIYEDTSHTSSLSVFSTFGSLMYNLMNSADLARSIDNEIRYGVYNLTRDFGLFGDTINNIKELRNFILSDYDEWSYCQSSEIVKEDILPMWFFSPSSHISKYNLFDGIAQFISHGDNLYNLLSHGNYSLNEVKFIVLNSLGFTFQYASTAMQNLVDCETVRIQEIGTNITALLFLGIGILMIFVGALIGYVININKNYDEFWNFIKKVSFLSCLELKRACIERLVTVHGINYEIDGNFEMARPKKMNVKIKSKIYLKFVWRLCIILAISSAYYTVSKFYLYDKCEESLINRPKLLHNMVYKRSLLSRMSVFARDCTSPSNLLWYTNSYGFKNSRTEYNWTSMEFKHTNYDIRQKNFLKLMSDDMKRRIFENWDSENAYLKFGTFAASNLMFLDSINIAAKTGLRPIPEYAAYIGNVSALQYALESDFDDIDQDSKNIITQEVNWLIYVNIAFSIVLALIFLLYYLPFIAFEKKSLRKLQVLASVIPNTKIDTDKLKNKKILKH</sequence>
<feature type="transmembrane region" description="Helical" evidence="1">
    <location>
        <begin position="1351"/>
        <end position="1374"/>
    </location>
</feature>
<reference evidence="3" key="1">
    <citation type="submission" date="2021-09" db="EMBL/GenBank/DDBJ databases">
        <authorList>
            <consortium name="AG Swart"/>
            <person name="Singh M."/>
            <person name="Singh A."/>
            <person name="Seah K."/>
            <person name="Emmerich C."/>
        </authorList>
    </citation>
    <scope>NUCLEOTIDE SEQUENCE</scope>
    <source>
        <strain evidence="3">ATCC30299</strain>
    </source>
</reference>
<feature type="transmembrane region" description="Helical" evidence="1">
    <location>
        <begin position="296"/>
        <end position="314"/>
    </location>
</feature>
<feature type="domain" description="TmcB/TmcC TPR repeats" evidence="2">
    <location>
        <begin position="453"/>
        <end position="552"/>
    </location>
</feature>
<dbReference type="Pfam" id="PF25474">
    <property type="entry name" value="TPR_TmcB"/>
    <property type="match status" value="1"/>
</dbReference>
<evidence type="ECO:0000313" key="4">
    <source>
        <dbReference type="Proteomes" id="UP001162131"/>
    </source>
</evidence>
<feature type="transmembrane region" description="Helical" evidence="1">
    <location>
        <begin position="150"/>
        <end position="173"/>
    </location>
</feature>
<dbReference type="InterPro" id="IPR057352">
    <property type="entry name" value="TPR_TmcB/C"/>
</dbReference>
<feature type="transmembrane region" description="Helical" evidence="1">
    <location>
        <begin position="1161"/>
        <end position="1182"/>
    </location>
</feature>
<gene>
    <name evidence="3" type="ORF">BSTOLATCC_MIC38783</name>
</gene>
<keyword evidence="1" id="KW-0812">Transmembrane</keyword>
<evidence type="ECO:0000313" key="3">
    <source>
        <dbReference type="EMBL" id="CAG9325531.1"/>
    </source>
</evidence>
<dbReference type="EMBL" id="CAJZBQ010000038">
    <property type="protein sequence ID" value="CAG9325531.1"/>
    <property type="molecule type" value="Genomic_DNA"/>
</dbReference>
<feature type="transmembrane region" description="Helical" evidence="1">
    <location>
        <begin position="193"/>
        <end position="218"/>
    </location>
</feature>
<keyword evidence="1" id="KW-0472">Membrane</keyword>
<dbReference type="PANTHER" id="PTHR31600">
    <property type="entry name" value="TINY MACROCYSTS PROTEIN B-RELATED"/>
    <property type="match status" value="1"/>
</dbReference>
<evidence type="ECO:0000259" key="2">
    <source>
        <dbReference type="Pfam" id="PF25474"/>
    </source>
</evidence>